<feature type="compositionally biased region" description="Acidic residues" evidence="1">
    <location>
        <begin position="56"/>
        <end position="68"/>
    </location>
</feature>
<feature type="compositionally biased region" description="Basic and acidic residues" evidence="1">
    <location>
        <begin position="69"/>
        <end position="79"/>
    </location>
</feature>
<dbReference type="Proteomes" id="UP000813463">
    <property type="component" value="Chromosome 4"/>
</dbReference>
<evidence type="ECO:0008006" key="4">
    <source>
        <dbReference type="Google" id="ProtNLM"/>
    </source>
</evidence>
<organism evidence="2 3">
    <name type="scientific">Spinacia oleracea</name>
    <name type="common">Spinach</name>
    <dbReference type="NCBI Taxonomy" id="3562"/>
    <lineage>
        <taxon>Eukaryota</taxon>
        <taxon>Viridiplantae</taxon>
        <taxon>Streptophyta</taxon>
        <taxon>Embryophyta</taxon>
        <taxon>Tracheophyta</taxon>
        <taxon>Spermatophyta</taxon>
        <taxon>Magnoliopsida</taxon>
        <taxon>eudicotyledons</taxon>
        <taxon>Gunneridae</taxon>
        <taxon>Pentapetalae</taxon>
        <taxon>Caryophyllales</taxon>
        <taxon>Chenopodiaceae</taxon>
        <taxon>Chenopodioideae</taxon>
        <taxon>Anserineae</taxon>
        <taxon>Spinacia</taxon>
    </lineage>
</organism>
<keyword evidence="2" id="KW-1185">Reference proteome</keyword>
<proteinExistence type="predicted"/>
<dbReference type="RefSeq" id="XP_056697647.1">
    <property type="nucleotide sequence ID" value="XM_056841669.1"/>
</dbReference>
<accession>A0ABM3RPV8</accession>
<sequence>MYSSRPHCHLHSTTSLNLRLTHHHLYSRTSLHLPLAHCHHTATGACSHPSTKSPSESEDEDDTDAEVGDVEKQCEEGPKTKKAKTSINPKTLRAKVNTALADALVAMSENSKKKLELLEKKYNVSNEGGQQSKEEDDLLMECIDSLSALKGIDGASFAKATKLIHDDPLWRKMFLRFPNDRKIDFVLNI</sequence>
<reference evidence="2" key="1">
    <citation type="journal article" date="2021" name="Nat. Commun.">
        <title>Genomic analyses provide insights into spinach domestication and the genetic basis of agronomic traits.</title>
        <authorList>
            <person name="Cai X."/>
            <person name="Sun X."/>
            <person name="Xu C."/>
            <person name="Sun H."/>
            <person name="Wang X."/>
            <person name="Ge C."/>
            <person name="Zhang Z."/>
            <person name="Wang Q."/>
            <person name="Fei Z."/>
            <person name="Jiao C."/>
            <person name="Wang Q."/>
        </authorList>
    </citation>
    <scope>NUCLEOTIDE SEQUENCE [LARGE SCALE GENOMIC DNA]</scope>
    <source>
        <strain evidence="2">cv. Varoflay</strain>
    </source>
</reference>
<protein>
    <recommendedName>
        <fullName evidence="4">No apical meristem-associated C-terminal domain-containing protein</fullName>
    </recommendedName>
</protein>
<feature type="region of interest" description="Disordered" evidence="1">
    <location>
        <begin position="43"/>
        <end position="84"/>
    </location>
</feature>
<gene>
    <name evidence="3" type="primary">LOC130471494</name>
</gene>
<evidence type="ECO:0000256" key="1">
    <source>
        <dbReference type="SAM" id="MobiDB-lite"/>
    </source>
</evidence>
<evidence type="ECO:0000313" key="3">
    <source>
        <dbReference type="RefSeq" id="XP_056697647.1"/>
    </source>
</evidence>
<reference evidence="3" key="2">
    <citation type="submission" date="2025-08" db="UniProtKB">
        <authorList>
            <consortium name="RefSeq"/>
        </authorList>
    </citation>
    <scope>IDENTIFICATION</scope>
    <source>
        <tissue evidence="3">Leaf</tissue>
    </source>
</reference>
<name>A0ABM3RPV8_SPIOL</name>
<dbReference type="GeneID" id="130471494"/>
<evidence type="ECO:0000313" key="2">
    <source>
        <dbReference type="Proteomes" id="UP000813463"/>
    </source>
</evidence>